<proteinExistence type="predicted"/>
<dbReference type="AlphaFoldDB" id="A0A8S9UYT2"/>
<sequence length="342" mass="38766">SGCRVHMASPRKGKKARREAEDAGRAIAFVKRHRNKALTIEERLDILVLQANLRVDNAIIPRKETITNMLVYLVAPTKPANRGDRISRLPNSLTMQEEVRGFIRSRSETRTRTTAKDVMHLLAEESYLTVNISNTDSTNTAIRTVQRLLKKEGNSRGAQKGKADKEAQLLLDTVDIFEGGKQSADYHGMFCHEYFVGWMYTLLEALCFRELSNCIIVMDNAKFYKVLPETTPKQGSRRAKMISAMNDYKLKIPTNATKAILEKGHEIIFTPPYHSDLQPIEIVWANVKGEVGRQYSTKTTFADIKPRLQRAFENVSPVAMKGCIDAANRQLTKLKKHLETMD</sequence>
<reference evidence="3" key="1">
    <citation type="submission" date="2020-03" db="EMBL/GenBank/DDBJ databases">
        <title>Hybrid Assembly of Korean Phytophthora infestans isolates.</title>
        <authorList>
            <person name="Prokchorchik M."/>
            <person name="Lee Y."/>
            <person name="Seo J."/>
            <person name="Cho J.-H."/>
            <person name="Park Y.-E."/>
            <person name="Jang D.-C."/>
            <person name="Im J.-S."/>
            <person name="Choi J.-G."/>
            <person name="Park H.-J."/>
            <person name="Lee G.-B."/>
            <person name="Lee Y.-G."/>
            <person name="Hong S.-Y."/>
            <person name="Cho K."/>
            <person name="Sohn K.H."/>
        </authorList>
    </citation>
    <scope>NUCLEOTIDE SEQUENCE</scope>
    <source>
        <strain evidence="3">KR_2_A2</strain>
    </source>
</reference>
<keyword evidence="3" id="KW-0255">Endonuclease</keyword>
<evidence type="ECO:0000256" key="1">
    <source>
        <dbReference type="SAM" id="MobiDB-lite"/>
    </source>
</evidence>
<feature type="non-terminal residue" evidence="3">
    <location>
        <position position="1"/>
    </location>
</feature>
<keyword evidence="3" id="KW-0540">Nuclease</keyword>
<dbReference type="EMBL" id="JAACNO010000894">
    <property type="protein sequence ID" value="KAF4144139.1"/>
    <property type="molecule type" value="Genomic_DNA"/>
</dbReference>
<gene>
    <name evidence="3" type="ORF">GN958_ATG06678</name>
</gene>
<protein>
    <submittedName>
        <fullName evidence="3">DDE superfamily endonuclease</fullName>
    </submittedName>
</protein>
<evidence type="ECO:0000313" key="4">
    <source>
        <dbReference type="Proteomes" id="UP000704712"/>
    </source>
</evidence>
<accession>A0A8S9UYT2</accession>
<dbReference type="Gene3D" id="3.30.420.10">
    <property type="entry name" value="Ribonuclease H-like superfamily/Ribonuclease H"/>
    <property type="match status" value="1"/>
</dbReference>
<keyword evidence="3" id="KW-0378">Hydrolase</keyword>
<dbReference type="Proteomes" id="UP000704712">
    <property type="component" value="Unassembled WGS sequence"/>
</dbReference>
<feature type="region of interest" description="Disordered" evidence="1">
    <location>
        <begin position="1"/>
        <end position="20"/>
    </location>
</feature>
<organism evidence="3 4">
    <name type="scientific">Phytophthora infestans</name>
    <name type="common">Potato late blight agent</name>
    <name type="synonym">Botrytis infestans</name>
    <dbReference type="NCBI Taxonomy" id="4787"/>
    <lineage>
        <taxon>Eukaryota</taxon>
        <taxon>Sar</taxon>
        <taxon>Stramenopiles</taxon>
        <taxon>Oomycota</taxon>
        <taxon>Peronosporomycetes</taxon>
        <taxon>Peronosporales</taxon>
        <taxon>Peronosporaceae</taxon>
        <taxon>Phytophthora</taxon>
    </lineage>
</organism>
<comment type="caution">
    <text evidence="3">The sequence shown here is derived from an EMBL/GenBank/DDBJ whole genome shotgun (WGS) entry which is preliminary data.</text>
</comment>
<dbReference type="PANTHER" id="PTHR33939:SF1">
    <property type="entry name" value="DUF4371 DOMAIN-CONTAINING PROTEIN"/>
    <property type="match status" value="1"/>
</dbReference>
<dbReference type="InterPro" id="IPR038717">
    <property type="entry name" value="Tc1-like_DDE_dom"/>
</dbReference>
<feature type="domain" description="Tc1-like transposase DDE" evidence="2">
    <location>
        <begin position="201"/>
        <end position="293"/>
    </location>
</feature>
<evidence type="ECO:0000259" key="2">
    <source>
        <dbReference type="Pfam" id="PF13358"/>
    </source>
</evidence>
<dbReference type="PANTHER" id="PTHR33939">
    <property type="entry name" value="PROTEIN CBG22215"/>
    <property type="match status" value="1"/>
</dbReference>
<evidence type="ECO:0000313" key="3">
    <source>
        <dbReference type="EMBL" id="KAF4144139.1"/>
    </source>
</evidence>
<dbReference type="GO" id="GO:0004519">
    <property type="term" value="F:endonuclease activity"/>
    <property type="evidence" value="ECO:0007669"/>
    <property type="project" value="UniProtKB-KW"/>
</dbReference>
<dbReference type="GO" id="GO:0003676">
    <property type="term" value="F:nucleic acid binding"/>
    <property type="evidence" value="ECO:0007669"/>
    <property type="project" value="InterPro"/>
</dbReference>
<feature type="non-terminal residue" evidence="3">
    <location>
        <position position="342"/>
    </location>
</feature>
<dbReference type="InterPro" id="IPR036397">
    <property type="entry name" value="RNaseH_sf"/>
</dbReference>
<name>A0A8S9UYT2_PHYIN</name>
<dbReference type="Pfam" id="PF13358">
    <property type="entry name" value="DDE_3"/>
    <property type="match status" value="1"/>
</dbReference>